<comment type="caution">
    <text evidence="7">The sequence shown here is derived from an EMBL/GenBank/DDBJ whole genome shotgun (WGS) entry which is preliminary data.</text>
</comment>
<dbReference type="EMBL" id="JADCUA010000050">
    <property type="protein sequence ID" value="KAH9828684.1"/>
    <property type="molecule type" value="Genomic_DNA"/>
</dbReference>
<organism evidence="7 8">
    <name type="scientific">Rhodofomes roseus</name>
    <dbReference type="NCBI Taxonomy" id="34475"/>
    <lineage>
        <taxon>Eukaryota</taxon>
        <taxon>Fungi</taxon>
        <taxon>Dikarya</taxon>
        <taxon>Basidiomycota</taxon>
        <taxon>Agaricomycotina</taxon>
        <taxon>Agaricomycetes</taxon>
        <taxon>Polyporales</taxon>
        <taxon>Rhodofomes</taxon>
    </lineage>
</organism>
<dbReference type="PROSITE" id="PS50865">
    <property type="entry name" value="ZF_MYND_2"/>
    <property type="match status" value="1"/>
</dbReference>
<evidence type="ECO:0000256" key="5">
    <source>
        <dbReference type="SAM" id="MobiDB-lite"/>
    </source>
</evidence>
<evidence type="ECO:0000256" key="3">
    <source>
        <dbReference type="ARBA" id="ARBA00022833"/>
    </source>
</evidence>
<keyword evidence="2 4" id="KW-0863">Zinc-finger</keyword>
<name>A0ABQ8JXU6_9APHY</name>
<evidence type="ECO:0000313" key="8">
    <source>
        <dbReference type="Proteomes" id="UP000814176"/>
    </source>
</evidence>
<evidence type="ECO:0000259" key="6">
    <source>
        <dbReference type="PROSITE" id="PS50865"/>
    </source>
</evidence>
<dbReference type="SUPFAM" id="SSF144232">
    <property type="entry name" value="HIT/MYND zinc finger-like"/>
    <property type="match status" value="1"/>
</dbReference>
<feature type="compositionally biased region" description="Basic and acidic residues" evidence="5">
    <location>
        <begin position="316"/>
        <end position="332"/>
    </location>
</feature>
<evidence type="ECO:0000313" key="7">
    <source>
        <dbReference type="EMBL" id="KAH9828684.1"/>
    </source>
</evidence>
<sequence length="374" mass="41111">MANQEIARRIHLSTEVAHDGATGYPPGFDCTDELIGYVQLLQGCCCSYYEVNESNDLGRAYSEAFTRLNARSIKEVANGVLAGNAEDVVEFGMRFCTGSGGAEKNVATALSAWEHIVSPSSDMPPLSQPPSRRVLAIAYALQAKVYDDRAFVDITRGRLQISDLLRAAKAANAGAALGLVAPIVLRVAEYVATGPVPFRELPEFVGLEDMWRAWDRRVEEMAREQLVRDRKVARAPNAYRCAMKGCGIEGTKKAALMRCAGKCEGAYKPHYCSKECQKKDWKQHKPNCKPGVPSRAGSPFEDVTTRQDNDASPGRDPWDEHPLPQNPGRERVITVPAPGRPGQSFEIASSTMSSEMLKEVRDEIEKLSLDMGKF</sequence>
<dbReference type="RefSeq" id="XP_047772340.1">
    <property type="nucleotide sequence ID" value="XM_047925435.1"/>
</dbReference>
<evidence type="ECO:0000256" key="2">
    <source>
        <dbReference type="ARBA" id="ARBA00022771"/>
    </source>
</evidence>
<protein>
    <recommendedName>
        <fullName evidence="6">MYND-type domain-containing protein</fullName>
    </recommendedName>
</protein>
<evidence type="ECO:0000256" key="1">
    <source>
        <dbReference type="ARBA" id="ARBA00022723"/>
    </source>
</evidence>
<proteinExistence type="predicted"/>
<reference evidence="7 8" key="1">
    <citation type="journal article" date="2021" name="Environ. Microbiol.">
        <title>Gene family expansions and transcriptome signatures uncover fungal adaptations to wood decay.</title>
        <authorList>
            <person name="Hage H."/>
            <person name="Miyauchi S."/>
            <person name="Viragh M."/>
            <person name="Drula E."/>
            <person name="Min B."/>
            <person name="Chaduli D."/>
            <person name="Navarro D."/>
            <person name="Favel A."/>
            <person name="Norest M."/>
            <person name="Lesage-Meessen L."/>
            <person name="Balint B."/>
            <person name="Merenyi Z."/>
            <person name="de Eugenio L."/>
            <person name="Morin E."/>
            <person name="Martinez A.T."/>
            <person name="Baldrian P."/>
            <person name="Stursova M."/>
            <person name="Martinez M.J."/>
            <person name="Novotny C."/>
            <person name="Magnuson J.K."/>
            <person name="Spatafora J.W."/>
            <person name="Maurice S."/>
            <person name="Pangilinan J."/>
            <person name="Andreopoulos W."/>
            <person name="LaButti K."/>
            <person name="Hundley H."/>
            <person name="Na H."/>
            <person name="Kuo A."/>
            <person name="Barry K."/>
            <person name="Lipzen A."/>
            <person name="Henrissat B."/>
            <person name="Riley R."/>
            <person name="Ahrendt S."/>
            <person name="Nagy L.G."/>
            <person name="Grigoriev I.V."/>
            <person name="Martin F."/>
            <person name="Rosso M.N."/>
        </authorList>
    </citation>
    <scope>NUCLEOTIDE SEQUENCE [LARGE SCALE GENOMIC DNA]</scope>
    <source>
        <strain evidence="7 8">CIRM-BRFM 1785</strain>
    </source>
</reference>
<keyword evidence="1" id="KW-0479">Metal-binding</keyword>
<evidence type="ECO:0000256" key="4">
    <source>
        <dbReference type="PROSITE-ProRule" id="PRU00134"/>
    </source>
</evidence>
<dbReference type="InterPro" id="IPR002893">
    <property type="entry name" value="Znf_MYND"/>
</dbReference>
<accession>A0ABQ8JXU6</accession>
<keyword evidence="8" id="KW-1185">Reference proteome</keyword>
<feature type="region of interest" description="Disordered" evidence="5">
    <location>
        <begin position="282"/>
        <end position="351"/>
    </location>
</feature>
<dbReference type="Proteomes" id="UP000814176">
    <property type="component" value="Unassembled WGS sequence"/>
</dbReference>
<keyword evidence="3" id="KW-0862">Zinc</keyword>
<dbReference type="Pfam" id="PF01753">
    <property type="entry name" value="zf-MYND"/>
    <property type="match status" value="1"/>
</dbReference>
<gene>
    <name evidence="7" type="ORF">C8Q71DRAFT_792945</name>
</gene>
<feature type="domain" description="MYND-type" evidence="6">
    <location>
        <begin position="243"/>
        <end position="288"/>
    </location>
</feature>
<dbReference type="GeneID" id="72006167"/>
<dbReference type="Gene3D" id="6.10.140.2220">
    <property type="match status" value="1"/>
</dbReference>